<dbReference type="PROSITE" id="PS50931">
    <property type="entry name" value="HTH_LYSR"/>
    <property type="match status" value="1"/>
</dbReference>
<evidence type="ECO:0000256" key="1">
    <source>
        <dbReference type="ARBA" id="ARBA00009437"/>
    </source>
</evidence>
<evidence type="ECO:0000259" key="5">
    <source>
        <dbReference type="PROSITE" id="PS50931"/>
    </source>
</evidence>
<dbReference type="PANTHER" id="PTHR30427:SF1">
    <property type="entry name" value="TRANSCRIPTIONAL ACTIVATOR PROTEIN LYSR"/>
    <property type="match status" value="1"/>
</dbReference>
<gene>
    <name evidence="6" type="primary">cmpR_3</name>
    <name evidence="6" type="ORF">SHM7688_03680</name>
</gene>
<evidence type="ECO:0000313" key="6">
    <source>
        <dbReference type="EMBL" id="CUH54210.1"/>
    </source>
</evidence>
<keyword evidence="2" id="KW-0805">Transcription regulation</keyword>
<protein>
    <submittedName>
        <fullName evidence="6">HTH-type transcriptional activator CmpR</fullName>
    </submittedName>
</protein>
<dbReference type="InterPro" id="IPR005119">
    <property type="entry name" value="LysR_subst-bd"/>
</dbReference>
<dbReference type="Pfam" id="PF03466">
    <property type="entry name" value="LysR_substrate"/>
    <property type="match status" value="1"/>
</dbReference>
<dbReference type="GO" id="GO:0010628">
    <property type="term" value="P:positive regulation of gene expression"/>
    <property type="evidence" value="ECO:0007669"/>
    <property type="project" value="TreeGrafter"/>
</dbReference>
<evidence type="ECO:0000256" key="2">
    <source>
        <dbReference type="ARBA" id="ARBA00023015"/>
    </source>
</evidence>
<dbReference type="AlphaFoldDB" id="A0A0P1FBZ5"/>
<evidence type="ECO:0000256" key="3">
    <source>
        <dbReference type="ARBA" id="ARBA00023125"/>
    </source>
</evidence>
<reference evidence="6 7" key="1">
    <citation type="submission" date="2015-09" db="EMBL/GenBank/DDBJ databases">
        <authorList>
            <consortium name="Swine Surveillance"/>
        </authorList>
    </citation>
    <scope>NUCLEOTIDE SEQUENCE [LARGE SCALE GENOMIC DNA]</scope>
    <source>
        <strain evidence="6 7">CECT 7688</strain>
    </source>
</reference>
<sequence length="322" mass="35711">MDKTEGNTALKFQIRQLEAFRAVAETGSITKAAAVLGISQPAVSRLMSDFSKSVGFELFQRRRGVLEPTSDSRYLLAEVSRILDRLDHLDDLRRDIAERKSGHIRIACLPGFATSHLPGVLVDFLADRPGVTVTLEPDRPERILEWIIGEQYDCAITDGFSGHPATEATDVKIRSVLIMPEGHPLAERALLRPSDIQQEKLIHSRRDSPFFRQLERAFAEDGAQINSWIEVRQFTAACTIVAQGHGVSVVSALDAEQYRDQGLIIRPFAPQLDHRLSILRPITGNASPLVFDFIKAFTDSLAPYTVPMSRRTRSGATASSAH</sequence>
<keyword evidence="4" id="KW-0804">Transcription</keyword>
<dbReference type="GO" id="GO:0043565">
    <property type="term" value="F:sequence-specific DNA binding"/>
    <property type="evidence" value="ECO:0007669"/>
    <property type="project" value="TreeGrafter"/>
</dbReference>
<dbReference type="Gene3D" id="3.40.190.10">
    <property type="entry name" value="Periplasmic binding protein-like II"/>
    <property type="match status" value="2"/>
</dbReference>
<feature type="domain" description="HTH lysR-type" evidence="5">
    <location>
        <begin position="12"/>
        <end position="69"/>
    </location>
</feature>
<evidence type="ECO:0000256" key="4">
    <source>
        <dbReference type="ARBA" id="ARBA00023163"/>
    </source>
</evidence>
<dbReference type="PANTHER" id="PTHR30427">
    <property type="entry name" value="TRANSCRIPTIONAL ACTIVATOR PROTEIN LYSR"/>
    <property type="match status" value="1"/>
</dbReference>
<proteinExistence type="inferred from homology"/>
<accession>A0A0P1FBZ5</accession>
<dbReference type="SUPFAM" id="SSF46785">
    <property type="entry name" value="Winged helix' DNA-binding domain"/>
    <property type="match status" value="1"/>
</dbReference>
<organism evidence="6 7">
    <name type="scientific">Shimia marina</name>
    <dbReference type="NCBI Taxonomy" id="321267"/>
    <lineage>
        <taxon>Bacteria</taxon>
        <taxon>Pseudomonadati</taxon>
        <taxon>Pseudomonadota</taxon>
        <taxon>Alphaproteobacteria</taxon>
        <taxon>Rhodobacterales</taxon>
        <taxon>Roseobacteraceae</taxon>
    </lineage>
</organism>
<dbReference type="STRING" id="321267.SHM7688_03680"/>
<dbReference type="Proteomes" id="UP000054823">
    <property type="component" value="Unassembled WGS sequence"/>
</dbReference>
<evidence type="ECO:0000313" key="7">
    <source>
        <dbReference type="Proteomes" id="UP000054823"/>
    </source>
</evidence>
<dbReference type="Gene3D" id="1.10.10.10">
    <property type="entry name" value="Winged helix-like DNA-binding domain superfamily/Winged helix DNA-binding domain"/>
    <property type="match status" value="1"/>
</dbReference>
<comment type="similarity">
    <text evidence="1">Belongs to the LysR transcriptional regulatory family.</text>
</comment>
<dbReference type="InterPro" id="IPR036390">
    <property type="entry name" value="WH_DNA-bd_sf"/>
</dbReference>
<keyword evidence="3" id="KW-0238">DNA-binding</keyword>
<dbReference type="GO" id="GO:0003700">
    <property type="term" value="F:DNA-binding transcription factor activity"/>
    <property type="evidence" value="ECO:0007669"/>
    <property type="project" value="InterPro"/>
</dbReference>
<name>A0A0P1FBZ5_9RHOB</name>
<keyword evidence="7" id="KW-1185">Reference proteome</keyword>
<dbReference type="InterPro" id="IPR000847">
    <property type="entry name" value="LysR_HTH_N"/>
</dbReference>
<dbReference type="SUPFAM" id="SSF53850">
    <property type="entry name" value="Periplasmic binding protein-like II"/>
    <property type="match status" value="1"/>
</dbReference>
<dbReference type="Pfam" id="PF00126">
    <property type="entry name" value="HTH_1"/>
    <property type="match status" value="1"/>
</dbReference>
<dbReference type="InterPro" id="IPR036388">
    <property type="entry name" value="WH-like_DNA-bd_sf"/>
</dbReference>
<dbReference type="EMBL" id="CYPW01000040">
    <property type="protein sequence ID" value="CUH54210.1"/>
    <property type="molecule type" value="Genomic_DNA"/>
</dbReference>